<feature type="domain" description="Tyr recombinase" evidence="5">
    <location>
        <begin position="219"/>
        <end position="411"/>
    </location>
</feature>
<dbReference type="GO" id="GO:0015074">
    <property type="term" value="P:DNA integration"/>
    <property type="evidence" value="ECO:0007669"/>
    <property type="project" value="InterPro"/>
</dbReference>
<dbReference type="PANTHER" id="PTHR30349:SF64">
    <property type="entry name" value="PROPHAGE INTEGRASE INTD-RELATED"/>
    <property type="match status" value="1"/>
</dbReference>
<evidence type="ECO:0000313" key="7">
    <source>
        <dbReference type="Proteomes" id="UP000240228"/>
    </source>
</evidence>
<evidence type="ECO:0000256" key="4">
    <source>
        <dbReference type="SAM" id="MobiDB-lite"/>
    </source>
</evidence>
<evidence type="ECO:0000259" key="5">
    <source>
        <dbReference type="PROSITE" id="PS51898"/>
    </source>
</evidence>
<dbReference type="GO" id="GO:0006310">
    <property type="term" value="P:DNA recombination"/>
    <property type="evidence" value="ECO:0007669"/>
    <property type="project" value="UniProtKB-KW"/>
</dbReference>
<feature type="region of interest" description="Disordered" evidence="4">
    <location>
        <begin position="421"/>
        <end position="446"/>
    </location>
</feature>
<evidence type="ECO:0000256" key="1">
    <source>
        <dbReference type="ARBA" id="ARBA00008857"/>
    </source>
</evidence>
<comment type="caution">
    <text evidence="6">The sequence shown here is derived from an EMBL/GenBank/DDBJ whole genome shotgun (WGS) entry which is preliminary data.</text>
</comment>
<evidence type="ECO:0000256" key="2">
    <source>
        <dbReference type="ARBA" id="ARBA00023125"/>
    </source>
</evidence>
<keyword evidence="3" id="KW-0233">DNA recombination</keyword>
<dbReference type="EMBL" id="NWTX01000041">
    <property type="protein sequence ID" value="PST45420.1"/>
    <property type="molecule type" value="Genomic_DNA"/>
</dbReference>
<dbReference type="Proteomes" id="UP000240228">
    <property type="component" value="Unassembled WGS sequence"/>
</dbReference>
<dbReference type="InterPro" id="IPR013762">
    <property type="entry name" value="Integrase-like_cat_sf"/>
</dbReference>
<dbReference type="AlphaFoldDB" id="A0A2T3G7E3"/>
<dbReference type="Pfam" id="PF00589">
    <property type="entry name" value="Phage_integrase"/>
    <property type="match status" value="1"/>
</dbReference>
<dbReference type="InterPro" id="IPR010998">
    <property type="entry name" value="Integrase_recombinase_N"/>
</dbReference>
<proteinExistence type="inferred from homology"/>
<evidence type="ECO:0000313" key="6">
    <source>
        <dbReference type="EMBL" id="PST45420.1"/>
    </source>
</evidence>
<keyword evidence="7" id="KW-1185">Reference proteome</keyword>
<gene>
    <name evidence="6" type="ORF">CPA40_11150</name>
</gene>
<dbReference type="InterPro" id="IPR011010">
    <property type="entry name" value="DNA_brk_join_enz"/>
</dbReference>
<accession>A0A2T3G7E3</accession>
<dbReference type="InterPro" id="IPR050090">
    <property type="entry name" value="Tyrosine_recombinase_XerCD"/>
</dbReference>
<name>A0A2T3G7E3_9BIFI</name>
<dbReference type="RefSeq" id="WP_107044961.1">
    <property type="nucleotide sequence ID" value="NZ_NWTX01000041.1"/>
</dbReference>
<protein>
    <recommendedName>
        <fullName evidence="5">Tyr recombinase domain-containing protein</fullName>
    </recommendedName>
</protein>
<sequence length="446" mass="50105">MARVWIDDLWLKHDNGVPPSSTAKRSLAAVSDPMTAQVPERWRSSRYGKGKRWRCRWYTIEGESRRQHSKSFAKLADAEAFQAGMEDDVRRGRYADPNDARKPFGDIADMWLRSKNHVSEGVRARYECELRVYVKPRWENTPIGSITIDDVARWVSDLTTGDYPVSLSSTERKAKPLAPRSVKSIVKVVFAGVLDYAVKSRYLMSNPARDVEIPKSEYRDLIFLDIHEIEALADAAASVGRPVDGLIIRFQSYVGTRINESFALQVGDLDLEHRKARIRRTWKNSAKAQRLGPPKSGKPRTVAIPKFLIKPLKEQIKGQPETAYVFRAMRGGHINDHNWRRKVWHKAVELAKLGDVQGLTPHSLRHSYAAIAIKAGADVKILQRQMGHASASLTLDVYGFLFPERLEQVADAVDMERDAVLNGGKRGRTRGGSRSGAQAGARSGTQ</sequence>
<keyword evidence="2" id="KW-0238">DNA-binding</keyword>
<dbReference type="CDD" id="cd01189">
    <property type="entry name" value="INT_ICEBs1_C_like"/>
    <property type="match status" value="1"/>
</dbReference>
<organism evidence="6 7">
    <name type="scientific">Bifidobacterium callitrichos</name>
    <dbReference type="NCBI Taxonomy" id="762209"/>
    <lineage>
        <taxon>Bacteria</taxon>
        <taxon>Bacillati</taxon>
        <taxon>Actinomycetota</taxon>
        <taxon>Actinomycetes</taxon>
        <taxon>Bifidobacteriales</taxon>
        <taxon>Bifidobacteriaceae</taxon>
        <taxon>Bifidobacterium</taxon>
    </lineage>
</organism>
<dbReference type="SUPFAM" id="SSF56349">
    <property type="entry name" value="DNA breaking-rejoining enzymes"/>
    <property type="match status" value="1"/>
</dbReference>
<evidence type="ECO:0000256" key="3">
    <source>
        <dbReference type="ARBA" id="ARBA00023172"/>
    </source>
</evidence>
<dbReference type="Gene3D" id="1.10.443.10">
    <property type="entry name" value="Intergrase catalytic core"/>
    <property type="match status" value="1"/>
</dbReference>
<reference evidence="7" key="1">
    <citation type="submission" date="2017-09" db="EMBL/GenBank/DDBJ databases">
        <authorList>
            <person name="Sela D.A."/>
            <person name="Albert K."/>
        </authorList>
    </citation>
    <scope>NUCLEOTIDE SEQUENCE [LARGE SCALE GENOMIC DNA]</scope>
    <source>
        <strain evidence="7">UMA51805</strain>
    </source>
</reference>
<dbReference type="Gene3D" id="1.10.150.130">
    <property type="match status" value="1"/>
</dbReference>
<reference evidence="6 7" key="2">
    <citation type="submission" date="2018-03" db="EMBL/GenBank/DDBJ databases">
        <title>The comparative genomics of Bifidobacterium callitrichos reflects dietary carbohydrate utilization within the common marmoset gut.</title>
        <authorList>
            <person name="Rani A."/>
        </authorList>
    </citation>
    <scope>NUCLEOTIDE SEQUENCE [LARGE SCALE GENOMIC DNA]</scope>
    <source>
        <strain evidence="6 7">UMA51805</strain>
    </source>
</reference>
<feature type="compositionally biased region" description="Low complexity" evidence="4">
    <location>
        <begin position="435"/>
        <end position="446"/>
    </location>
</feature>
<dbReference type="GO" id="GO:0003677">
    <property type="term" value="F:DNA binding"/>
    <property type="evidence" value="ECO:0007669"/>
    <property type="project" value="UniProtKB-KW"/>
</dbReference>
<dbReference type="PROSITE" id="PS51898">
    <property type="entry name" value="TYR_RECOMBINASE"/>
    <property type="match status" value="1"/>
</dbReference>
<dbReference type="PANTHER" id="PTHR30349">
    <property type="entry name" value="PHAGE INTEGRASE-RELATED"/>
    <property type="match status" value="1"/>
</dbReference>
<comment type="similarity">
    <text evidence="1">Belongs to the 'phage' integrase family.</text>
</comment>
<dbReference type="InterPro" id="IPR002104">
    <property type="entry name" value="Integrase_catalytic"/>
</dbReference>